<keyword evidence="3" id="KW-1185">Reference proteome</keyword>
<protein>
    <recommendedName>
        <fullName evidence="1">Succinyl-CoA synthetase-like flavodoxin domain-containing protein</fullName>
    </recommendedName>
</protein>
<name>A0A4U3M7B1_9ACTN</name>
<dbReference type="Proteomes" id="UP000308705">
    <property type="component" value="Unassembled WGS sequence"/>
</dbReference>
<dbReference type="OrthoDB" id="3542805at2"/>
<organism evidence="2 3">
    <name type="scientific">Herbidospora galbida</name>
    <dbReference type="NCBI Taxonomy" id="2575442"/>
    <lineage>
        <taxon>Bacteria</taxon>
        <taxon>Bacillati</taxon>
        <taxon>Actinomycetota</taxon>
        <taxon>Actinomycetes</taxon>
        <taxon>Streptosporangiales</taxon>
        <taxon>Streptosporangiaceae</taxon>
        <taxon>Herbidospora</taxon>
    </lineage>
</organism>
<dbReference type="InterPro" id="IPR016102">
    <property type="entry name" value="Succinyl-CoA_synth-like"/>
</dbReference>
<proteinExistence type="predicted"/>
<dbReference type="Gene3D" id="3.40.50.261">
    <property type="entry name" value="Succinyl-CoA synthetase domains"/>
    <property type="match status" value="1"/>
</dbReference>
<comment type="caution">
    <text evidence="2">The sequence shown here is derived from an EMBL/GenBank/DDBJ whole genome shotgun (WGS) entry which is preliminary data.</text>
</comment>
<accession>A0A4U3M7B1</accession>
<reference evidence="2 3" key="1">
    <citation type="submission" date="2019-04" db="EMBL/GenBank/DDBJ databases">
        <title>Herbidospora sp. NEAU-GS14.nov., a novel actinomycete isolated from soil.</title>
        <authorList>
            <person name="Han L."/>
        </authorList>
    </citation>
    <scope>NUCLEOTIDE SEQUENCE [LARGE SCALE GENOMIC DNA]</scope>
    <source>
        <strain evidence="2 3">NEAU-GS14</strain>
    </source>
</reference>
<dbReference type="Pfam" id="PF13607">
    <property type="entry name" value="Succ_CoA_lig"/>
    <property type="match status" value="1"/>
</dbReference>
<gene>
    <name evidence="2" type="ORF">FDA94_30150</name>
</gene>
<feature type="domain" description="Succinyl-CoA synthetase-like flavodoxin" evidence="1">
    <location>
        <begin position="31"/>
        <end position="90"/>
    </location>
</feature>
<sequence>MVSIPGEVAVLARSEAVLAALVEVLPVCSYVRADDAEMPAHWGDDPLTTVIVVDSLGEPREFARMAARVSRRKPIVVFTPAGITEGLTALARAASRWARRGRGWR</sequence>
<dbReference type="AlphaFoldDB" id="A0A4U3M7B1"/>
<evidence type="ECO:0000259" key="1">
    <source>
        <dbReference type="Pfam" id="PF13607"/>
    </source>
</evidence>
<dbReference type="RefSeq" id="WP_137250447.1">
    <property type="nucleotide sequence ID" value="NZ_SZQA01000035.1"/>
</dbReference>
<dbReference type="EMBL" id="SZQA01000035">
    <property type="protein sequence ID" value="TKK84400.1"/>
    <property type="molecule type" value="Genomic_DNA"/>
</dbReference>
<evidence type="ECO:0000313" key="2">
    <source>
        <dbReference type="EMBL" id="TKK84400.1"/>
    </source>
</evidence>
<evidence type="ECO:0000313" key="3">
    <source>
        <dbReference type="Proteomes" id="UP000308705"/>
    </source>
</evidence>
<dbReference type="InterPro" id="IPR032875">
    <property type="entry name" value="Succ_CoA_lig_flav_dom"/>
</dbReference>
<dbReference type="SUPFAM" id="SSF52210">
    <property type="entry name" value="Succinyl-CoA synthetase domains"/>
    <property type="match status" value="1"/>
</dbReference>